<dbReference type="Gene3D" id="1.10.287.570">
    <property type="entry name" value="Helical hairpin bin"/>
    <property type="match status" value="1"/>
</dbReference>
<dbReference type="PANTHER" id="PTHR11453:SF82">
    <property type="entry name" value="BORON TRANSPORTER 1"/>
    <property type="match status" value="1"/>
</dbReference>
<keyword evidence="3 6" id="KW-1133">Transmembrane helix</keyword>
<protein>
    <recommendedName>
        <fullName evidence="7">Bicarbonate transporter-like transmembrane domain-containing protein</fullName>
    </recommendedName>
</protein>
<evidence type="ECO:0000256" key="3">
    <source>
        <dbReference type="ARBA" id="ARBA00022989"/>
    </source>
</evidence>
<accession>A0ABZ2XBH2</accession>
<evidence type="ECO:0000256" key="5">
    <source>
        <dbReference type="SAM" id="MobiDB-lite"/>
    </source>
</evidence>
<dbReference type="PANTHER" id="PTHR11453">
    <property type="entry name" value="ANION EXCHANGE PROTEIN"/>
    <property type="match status" value="1"/>
</dbReference>
<comment type="subcellular location">
    <subcellularLocation>
        <location evidence="1">Membrane</location>
        <topology evidence="1">Multi-pass membrane protein</topology>
    </subcellularLocation>
</comment>
<evidence type="ECO:0000313" key="9">
    <source>
        <dbReference type="Proteomes" id="UP001489902"/>
    </source>
</evidence>
<keyword evidence="2 6" id="KW-0812">Transmembrane</keyword>
<dbReference type="EMBL" id="CP151265">
    <property type="protein sequence ID" value="WZH49124.1"/>
    <property type="molecule type" value="Genomic_DNA"/>
</dbReference>
<evidence type="ECO:0000259" key="7">
    <source>
        <dbReference type="Pfam" id="PF00955"/>
    </source>
</evidence>
<evidence type="ECO:0000256" key="4">
    <source>
        <dbReference type="ARBA" id="ARBA00023136"/>
    </source>
</evidence>
<feature type="region of interest" description="Disordered" evidence="5">
    <location>
        <begin position="1"/>
        <end position="50"/>
    </location>
</feature>
<evidence type="ECO:0000256" key="1">
    <source>
        <dbReference type="ARBA" id="ARBA00004141"/>
    </source>
</evidence>
<feature type="transmembrane region" description="Helical" evidence="6">
    <location>
        <begin position="142"/>
        <end position="160"/>
    </location>
</feature>
<evidence type="ECO:0000256" key="6">
    <source>
        <dbReference type="SAM" id="Phobius"/>
    </source>
</evidence>
<sequence>MAESRHVQDSINVEKTTACESRDTVTSNTQDASGVEGDPSNLPNQESRSSRYFGKEGKLRPFRLLKQDVVNLKSRYASDWQVFNQQIIASAVYIFFTNLLPGITFASDLYTLTGKSWGTIEVVLSTGLCGLIFSLFSGQPLTILGVTGPFSVLAENIYELCETHFHVKFLPVMAWSLIHAGWMHYLLAIFNAHDWTMQYVTHFSADIFSLLNSVIYFHKAAMELKRTHARVSLAAFLYAPMLHRYVRLGLTEYAAAISIIIWIGIPYIGELASLDHIRLEVQTSFRPTNPDRSTFFVRFWEIPIEWIFLSMIPGAIVTVLFYFDHEISSIICTVDRYGTKKPGGYAWDVALLGTTTIICGILGIPPANGLLPQAPLHSESLMHYVLESPPAEEGEQPDSPRPVARTYEQRYSHFIQAALILIFVSPPLQKLLGLTQTSVLAGLFLFMGYQSLSVNPILERVVNLLTPPSDLPELPDGVSWLGIHMYTVTQIVMTGIVFGVTLTVAAPAFPLIIIALVPVRLSLMNRTPLWYDDPTKAVMLEEDTVLINPEEVAQGMWQLVVNPEFGDGTILEVTKGATRVVPLFNAPVPTGGGISVPGYESSKADLYEKLRSEGFDV</sequence>
<proteinExistence type="predicted"/>
<feature type="transmembrane region" description="Helical" evidence="6">
    <location>
        <begin position="306"/>
        <end position="323"/>
    </location>
</feature>
<dbReference type="InterPro" id="IPR011531">
    <property type="entry name" value="HCO3_transpt-like_TM_dom"/>
</dbReference>
<name>A0ABZ2XBH2_9HYPO</name>
<feature type="transmembrane region" description="Helical" evidence="6">
    <location>
        <begin position="87"/>
        <end position="106"/>
    </location>
</feature>
<feature type="transmembrane region" description="Helical" evidence="6">
    <location>
        <begin position="250"/>
        <end position="269"/>
    </location>
</feature>
<feature type="compositionally biased region" description="Polar residues" evidence="5">
    <location>
        <begin position="9"/>
        <end position="32"/>
    </location>
</feature>
<dbReference type="InterPro" id="IPR003020">
    <property type="entry name" value="HCO3_transpt_euk"/>
</dbReference>
<keyword evidence="4 6" id="KW-0472">Membrane</keyword>
<feature type="transmembrane region" description="Helical" evidence="6">
    <location>
        <begin position="440"/>
        <end position="458"/>
    </location>
</feature>
<gene>
    <name evidence="8" type="ORF">QYS62_010316</name>
</gene>
<evidence type="ECO:0000313" key="8">
    <source>
        <dbReference type="EMBL" id="WZH49124.1"/>
    </source>
</evidence>
<feature type="transmembrane region" description="Helical" evidence="6">
    <location>
        <begin position="172"/>
        <end position="193"/>
    </location>
</feature>
<feature type="transmembrane region" description="Helical" evidence="6">
    <location>
        <begin position="199"/>
        <end position="217"/>
    </location>
</feature>
<reference evidence="8 9" key="1">
    <citation type="submission" date="2024-04" db="EMBL/GenBank/DDBJ databases">
        <title>Complete genome sequence of Fusarium acuminatum.</title>
        <authorList>
            <person name="Lan B."/>
        </authorList>
    </citation>
    <scope>NUCLEOTIDE SEQUENCE [LARGE SCALE GENOMIC DNA]</scope>
    <source>
        <strain evidence="8">1A</strain>
    </source>
</reference>
<feature type="domain" description="Bicarbonate transporter-like transmembrane" evidence="7">
    <location>
        <begin position="61"/>
        <end position="228"/>
    </location>
</feature>
<keyword evidence="9" id="KW-1185">Reference proteome</keyword>
<feature type="domain" description="Bicarbonate transporter-like transmembrane" evidence="7">
    <location>
        <begin position="231"/>
        <end position="523"/>
    </location>
</feature>
<dbReference type="Pfam" id="PF00955">
    <property type="entry name" value="HCO3_cotransp"/>
    <property type="match status" value="2"/>
</dbReference>
<evidence type="ECO:0000256" key="2">
    <source>
        <dbReference type="ARBA" id="ARBA00022692"/>
    </source>
</evidence>
<feature type="transmembrane region" description="Helical" evidence="6">
    <location>
        <begin position="344"/>
        <end position="364"/>
    </location>
</feature>
<dbReference type="Proteomes" id="UP001489902">
    <property type="component" value="Chromosome 6"/>
</dbReference>
<organism evidence="8 9">
    <name type="scientific">Fusarium acuminatum</name>
    <dbReference type="NCBI Taxonomy" id="5515"/>
    <lineage>
        <taxon>Eukaryota</taxon>
        <taxon>Fungi</taxon>
        <taxon>Dikarya</taxon>
        <taxon>Ascomycota</taxon>
        <taxon>Pezizomycotina</taxon>
        <taxon>Sordariomycetes</taxon>
        <taxon>Hypocreomycetidae</taxon>
        <taxon>Hypocreales</taxon>
        <taxon>Nectriaceae</taxon>
        <taxon>Fusarium</taxon>
        <taxon>Fusarium tricinctum species complex</taxon>
    </lineage>
</organism>
<feature type="transmembrane region" description="Helical" evidence="6">
    <location>
        <begin position="491"/>
        <end position="517"/>
    </location>
</feature>